<keyword evidence="2" id="KW-1185">Reference proteome</keyword>
<protein>
    <submittedName>
        <fullName evidence="1">Uncharacterized protein</fullName>
    </submittedName>
</protein>
<dbReference type="Proteomes" id="UP001054945">
    <property type="component" value="Unassembled WGS sequence"/>
</dbReference>
<evidence type="ECO:0000313" key="1">
    <source>
        <dbReference type="EMBL" id="GIY40300.1"/>
    </source>
</evidence>
<proteinExistence type="predicted"/>
<dbReference type="AlphaFoldDB" id="A0AAV4T2G2"/>
<reference evidence="1 2" key="1">
    <citation type="submission" date="2021-06" db="EMBL/GenBank/DDBJ databases">
        <title>Caerostris extrusa draft genome.</title>
        <authorList>
            <person name="Kono N."/>
            <person name="Arakawa K."/>
        </authorList>
    </citation>
    <scope>NUCLEOTIDE SEQUENCE [LARGE SCALE GENOMIC DNA]</scope>
</reference>
<accession>A0AAV4T2G2</accession>
<organism evidence="1 2">
    <name type="scientific">Caerostris extrusa</name>
    <name type="common">Bark spider</name>
    <name type="synonym">Caerostris bankana</name>
    <dbReference type="NCBI Taxonomy" id="172846"/>
    <lineage>
        <taxon>Eukaryota</taxon>
        <taxon>Metazoa</taxon>
        <taxon>Ecdysozoa</taxon>
        <taxon>Arthropoda</taxon>
        <taxon>Chelicerata</taxon>
        <taxon>Arachnida</taxon>
        <taxon>Araneae</taxon>
        <taxon>Araneomorphae</taxon>
        <taxon>Entelegynae</taxon>
        <taxon>Araneoidea</taxon>
        <taxon>Araneidae</taxon>
        <taxon>Caerostris</taxon>
    </lineage>
</organism>
<evidence type="ECO:0000313" key="2">
    <source>
        <dbReference type="Proteomes" id="UP001054945"/>
    </source>
</evidence>
<name>A0AAV4T2G2_CAEEX</name>
<gene>
    <name evidence="1" type="ORF">CEXT_204451</name>
</gene>
<dbReference type="EMBL" id="BPLR01010594">
    <property type="protein sequence ID" value="GIY40300.1"/>
    <property type="molecule type" value="Genomic_DNA"/>
</dbReference>
<comment type="caution">
    <text evidence="1">The sequence shown here is derived from an EMBL/GenBank/DDBJ whole genome shotgun (WGS) entry which is preliminary data.</text>
</comment>
<sequence length="93" mass="10713">MPDNLSQRDSAYKRIILSDTERENCIAEREKSSILSNSHSLRVLSTTNSYNPNYLGLLMSKSEDYRRPKSQKNQIKISLFITLLSFPCLTWGV</sequence>